<dbReference type="AlphaFoldDB" id="A0A9W6P1I1"/>
<proteinExistence type="predicted"/>
<dbReference type="Proteomes" id="UP001143463">
    <property type="component" value="Unassembled WGS sequence"/>
</dbReference>
<keyword evidence="4" id="KW-1185">Reference proteome</keyword>
<evidence type="ECO:0000313" key="3">
    <source>
        <dbReference type="EMBL" id="GLL16109.1"/>
    </source>
</evidence>
<evidence type="ECO:0000313" key="4">
    <source>
        <dbReference type="Proteomes" id="UP001143463"/>
    </source>
</evidence>
<feature type="chain" id="PRO_5040907741" evidence="2">
    <location>
        <begin position="29"/>
        <end position="125"/>
    </location>
</feature>
<dbReference type="PROSITE" id="PS51257">
    <property type="entry name" value="PROKAR_LIPOPROTEIN"/>
    <property type="match status" value="1"/>
</dbReference>
<comment type="caution">
    <text evidence="3">The sequence shown here is derived from an EMBL/GenBank/DDBJ whole genome shotgun (WGS) entry which is preliminary data.</text>
</comment>
<reference evidence="3" key="2">
    <citation type="submission" date="2023-01" db="EMBL/GenBank/DDBJ databases">
        <authorList>
            <person name="Sun Q."/>
            <person name="Evtushenko L."/>
        </authorList>
    </citation>
    <scope>NUCLEOTIDE SEQUENCE</scope>
    <source>
        <strain evidence="3">VKM Ac-1069</strain>
    </source>
</reference>
<keyword evidence="2" id="KW-0732">Signal</keyword>
<feature type="signal peptide" evidence="2">
    <location>
        <begin position="1"/>
        <end position="28"/>
    </location>
</feature>
<feature type="region of interest" description="Disordered" evidence="1">
    <location>
        <begin position="31"/>
        <end position="64"/>
    </location>
</feature>
<evidence type="ECO:0000256" key="1">
    <source>
        <dbReference type="SAM" id="MobiDB-lite"/>
    </source>
</evidence>
<reference evidence="3" key="1">
    <citation type="journal article" date="2014" name="Int. J. Syst. Evol. Microbiol.">
        <title>Complete genome sequence of Corynebacterium casei LMG S-19264T (=DSM 44701T), isolated from a smear-ripened cheese.</title>
        <authorList>
            <consortium name="US DOE Joint Genome Institute (JGI-PGF)"/>
            <person name="Walter F."/>
            <person name="Albersmeier A."/>
            <person name="Kalinowski J."/>
            <person name="Ruckert C."/>
        </authorList>
    </citation>
    <scope>NUCLEOTIDE SEQUENCE</scope>
    <source>
        <strain evidence="3">VKM Ac-1069</strain>
    </source>
</reference>
<feature type="compositionally biased region" description="Polar residues" evidence="1">
    <location>
        <begin position="36"/>
        <end position="48"/>
    </location>
</feature>
<gene>
    <name evidence="3" type="ORF">GCM10017577_72640</name>
</gene>
<sequence length="125" mass="12816">MTTSSRTTAPTRRIVAGVLAGLAALALAGCAGGSRSGSDQPGVDNTVTAAPGQPVKTSISSSSEKDLAAALRTNGVDDPENWAQILEQNKPYPAGAEGTQKIQQVLQQFQATPENATKITNVVEP</sequence>
<dbReference type="RefSeq" id="WP_037054366.1">
    <property type="nucleotide sequence ID" value="NZ_BAAAUZ010000042.1"/>
</dbReference>
<dbReference type="EMBL" id="BSFQ01000066">
    <property type="protein sequence ID" value="GLL16109.1"/>
    <property type="molecule type" value="Genomic_DNA"/>
</dbReference>
<organism evidence="3 4">
    <name type="scientific">Pseudonocardia halophobica</name>
    <dbReference type="NCBI Taxonomy" id="29401"/>
    <lineage>
        <taxon>Bacteria</taxon>
        <taxon>Bacillati</taxon>
        <taxon>Actinomycetota</taxon>
        <taxon>Actinomycetes</taxon>
        <taxon>Pseudonocardiales</taxon>
        <taxon>Pseudonocardiaceae</taxon>
        <taxon>Pseudonocardia</taxon>
    </lineage>
</organism>
<protein>
    <submittedName>
        <fullName evidence="3">Uncharacterized protein</fullName>
    </submittedName>
</protein>
<accession>A0A9W6P1I1</accession>
<evidence type="ECO:0000256" key="2">
    <source>
        <dbReference type="SAM" id="SignalP"/>
    </source>
</evidence>
<name>A0A9W6P1I1_9PSEU</name>